<evidence type="ECO:0000313" key="1">
    <source>
        <dbReference type="EMBL" id="TDF73672.1"/>
    </source>
</evidence>
<keyword evidence="2" id="KW-1185">Reference proteome</keyword>
<comment type="caution">
    <text evidence="1">The sequence shown here is derived from an EMBL/GenBank/DDBJ whole genome shotgun (WGS) entry which is preliminary data.</text>
</comment>
<gene>
    <name evidence="1" type="ORF">E0946_02620</name>
</gene>
<proteinExistence type="predicted"/>
<organism evidence="1 2">
    <name type="scientific">Candidatus Syntrophosphaera thermopropionivorans</name>
    <dbReference type="NCBI Taxonomy" id="2593015"/>
    <lineage>
        <taxon>Bacteria</taxon>
        <taxon>Pseudomonadati</taxon>
        <taxon>Candidatus Cloacimonadota</taxon>
        <taxon>Candidatus Cloacimonadia</taxon>
        <taxon>Candidatus Cloacimonadales</taxon>
        <taxon>Candidatus Cloacimonadaceae</taxon>
        <taxon>Candidatus Syntrophosphaera</taxon>
    </lineage>
</organism>
<name>A0AC61QK03_9BACT</name>
<dbReference type="Proteomes" id="UP000294588">
    <property type="component" value="Unassembled WGS sequence"/>
</dbReference>
<evidence type="ECO:0000313" key="2">
    <source>
        <dbReference type="Proteomes" id="UP000294588"/>
    </source>
</evidence>
<sequence length="372" mass="42231">MKKESKKKIIGLFDGIDDIIVNDIKQQLRTVKFKKGDKILREKEEGSCLYVILKGKIEIEKEVEHSEPPIAPLTVMEEGEFFGEMSLLNEEPRSANAIALEDTELLEIPEEEFQRLCFSHPNIMLNLVRALSERLRLTNERFAGALSEMIQKNRLTAIGKATSKIIHDIKSPLTIISLNAQLIETLFPEAEELTQGIIKQAKLIDELLQETLDYIKGNPNHLIIQKVDMVKFLKDIEDTYGPSLKSRNIELVIENKCNEPVYFDEERIRRTIINLIRNSSEAISTKGTIKIMANLSSNWLQISVIDDGPGVPPAIVDDLFKPFISYNKPTGTGLGLSICQKLVQEHKGRIEYTPVQPHGARFDIRLPQQHNL</sequence>
<protein>
    <submittedName>
        <fullName evidence="1">Cyclic nucleotide-binding domain-containing protein</fullName>
    </submittedName>
</protein>
<accession>A0AC61QK03</accession>
<reference evidence="1" key="1">
    <citation type="submission" date="2019-03" db="EMBL/GenBank/DDBJ databases">
        <title>Candidatus Syntrophosphaera thermopropionivorans: a novel player in syntrophic propionate oxidation during anaerobic digestion.</title>
        <authorList>
            <person name="Dyksma S."/>
        </authorList>
    </citation>
    <scope>NUCLEOTIDE SEQUENCE</scope>
    <source>
        <strain evidence="1">W5</strain>
    </source>
</reference>
<dbReference type="EMBL" id="SMOG01000004">
    <property type="protein sequence ID" value="TDF73672.1"/>
    <property type="molecule type" value="Genomic_DNA"/>
</dbReference>